<dbReference type="InterPro" id="IPR011659">
    <property type="entry name" value="WD40"/>
</dbReference>
<sequence length="714" mass="82013">MKLNQWTLDPVNNTLIDPNNSKITIEAKYAVLLEYLAKNGDTLVTREQLIKDVWQDRHVEYRTVNSAISRLRRILGGDRDDFIKTHPKLGYSMNCRVEFLGEPVPTKKENTTSLNKFKYTLIAFCILLCILLLQFSILKPERAKLDQTTPLPVLTEKEVSVKSLTYMKGWEYTPSISNNKSLLAFTHLSKKKGLYQVVIQNLKNQKTRAVEPASNTSSPFWSPQSNELFYKSFKDKQCLIKKVYVQTNLTITDPEVVTSCGRVNYLADFTKIVVSSDMNWLYYNYSETASTPRVIRRYHLKNHQTQTITAPSMKFLGETNLSLSPDNKKLAFMREQDDFSVEIMMLNLDSGELTSILKSSYLPYSLDWSKSGTHLLYINENVDTLNAIDIKTHEVTSLFQYSQQIMDQVMISNNELLLSFGDLHTANIKQIDLTKPELPISDLISSSFKDHSAAIYESNGQERIAFVSNRSGNYQIWLKEKEHLQQLTKFKGRPYLEDMTFSANGESLLFLQDRKLHVLDIKNKLVKPITHPTKLVKNFIWQCNSDENIFIIAKESDIWGLYQVNTSTQATKLLTTGITSIHSVCKSDKSNNTNPSSSYYVSNIADKGIFQLTSDWTINKKKHYLANATDIDFYDNRMWAATEKAIYYISEGEKIFQFDISTRQSREINFLNVDTYFLSIQNNKLILNDLQLADTFIGKITLPGLSERLLINNL</sequence>
<evidence type="ECO:0000313" key="6">
    <source>
        <dbReference type="EMBL" id="WDE08332.1"/>
    </source>
</evidence>
<accession>A0AAE9Z8S3</accession>
<evidence type="ECO:0000313" key="7">
    <source>
        <dbReference type="Proteomes" id="UP000032352"/>
    </source>
</evidence>
<comment type="similarity">
    <text evidence="1">Belongs to the TolB family.</text>
</comment>
<dbReference type="KEGG" id="tvd:SG34_021345"/>
<dbReference type="PANTHER" id="PTHR36842:SF1">
    <property type="entry name" value="PROTEIN TOLB"/>
    <property type="match status" value="1"/>
</dbReference>
<dbReference type="InterPro" id="IPR001867">
    <property type="entry name" value="OmpR/PhoB-type_DNA-bd"/>
</dbReference>
<evidence type="ECO:0000256" key="4">
    <source>
        <dbReference type="SAM" id="Phobius"/>
    </source>
</evidence>
<dbReference type="GO" id="GO:0000160">
    <property type="term" value="P:phosphorelay signal transduction system"/>
    <property type="evidence" value="ECO:0007669"/>
    <property type="project" value="InterPro"/>
</dbReference>
<dbReference type="CDD" id="cd00383">
    <property type="entry name" value="trans_reg_C"/>
    <property type="match status" value="1"/>
</dbReference>
<dbReference type="SMART" id="SM00862">
    <property type="entry name" value="Trans_reg_C"/>
    <property type="match status" value="1"/>
</dbReference>
<gene>
    <name evidence="6" type="ORF">SG34_021345</name>
</gene>
<dbReference type="Pfam" id="PF00486">
    <property type="entry name" value="Trans_reg_C"/>
    <property type="match status" value="1"/>
</dbReference>
<keyword evidence="2 3" id="KW-0238">DNA-binding</keyword>
<dbReference type="Proteomes" id="UP000032352">
    <property type="component" value="Chromosome"/>
</dbReference>
<dbReference type="GO" id="GO:0003677">
    <property type="term" value="F:DNA binding"/>
    <property type="evidence" value="ECO:0007669"/>
    <property type="project" value="UniProtKB-UniRule"/>
</dbReference>
<dbReference type="PANTHER" id="PTHR36842">
    <property type="entry name" value="PROTEIN TOLB HOMOLOG"/>
    <property type="match status" value="1"/>
</dbReference>
<evidence type="ECO:0000256" key="1">
    <source>
        <dbReference type="ARBA" id="ARBA00009820"/>
    </source>
</evidence>
<keyword evidence="4" id="KW-1133">Transmembrane helix</keyword>
<dbReference type="InterPro" id="IPR011042">
    <property type="entry name" value="6-blade_b-propeller_TolB-like"/>
</dbReference>
<feature type="DNA-binding region" description="OmpR/PhoB-type" evidence="3">
    <location>
        <begin position="1"/>
        <end position="95"/>
    </location>
</feature>
<protein>
    <submittedName>
        <fullName evidence="6">Winged helix-turn-helix transcriptional regulator</fullName>
    </submittedName>
</protein>
<feature type="transmembrane region" description="Helical" evidence="4">
    <location>
        <begin position="117"/>
        <end position="138"/>
    </location>
</feature>
<dbReference type="InterPro" id="IPR036388">
    <property type="entry name" value="WH-like_DNA-bd_sf"/>
</dbReference>
<organism evidence="6 7">
    <name type="scientific">Thalassomonas viridans</name>
    <dbReference type="NCBI Taxonomy" id="137584"/>
    <lineage>
        <taxon>Bacteria</taxon>
        <taxon>Pseudomonadati</taxon>
        <taxon>Pseudomonadota</taxon>
        <taxon>Gammaproteobacteria</taxon>
        <taxon>Alteromonadales</taxon>
        <taxon>Colwelliaceae</taxon>
        <taxon>Thalassomonas</taxon>
    </lineage>
</organism>
<feature type="domain" description="OmpR/PhoB-type" evidence="5">
    <location>
        <begin position="1"/>
        <end position="95"/>
    </location>
</feature>
<keyword evidence="4" id="KW-0812">Transmembrane</keyword>
<dbReference type="Gene3D" id="1.10.10.10">
    <property type="entry name" value="Winged helix-like DNA-binding domain superfamily/Winged helix DNA-binding domain"/>
    <property type="match status" value="1"/>
</dbReference>
<keyword evidence="4" id="KW-0472">Membrane</keyword>
<dbReference type="SUPFAM" id="SSF46894">
    <property type="entry name" value="C-terminal effector domain of the bipartite response regulators"/>
    <property type="match status" value="1"/>
</dbReference>
<evidence type="ECO:0000259" key="5">
    <source>
        <dbReference type="PROSITE" id="PS51755"/>
    </source>
</evidence>
<dbReference type="InterPro" id="IPR016032">
    <property type="entry name" value="Sig_transdc_resp-reg_C-effctor"/>
</dbReference>
<dbReference type="GO" id="GO:0006355">
    <property type="term" value="P:regulation of DNA-templated transcription"/>
    <property type="evidence" value="ECO:0007669"/>
    <property type="project" value="InterPro"/>
</dbReference>
<evidence type="ECO:0000256" key="3">
    <source>
        <dbReference type="PROSITE-ProRule" id="PRU01091"/>
    </source>
</evidence>
<name>A0AAE9Z8S3_9GAMM</name>
<reference evidence="6 7" key="1">
    <citation type="journal article" date="2015" name="Genome Announc.">
        <title>Draft Genome Sequences of Marine Isolates of Thalassomonas viridans and Thalassomonas actiniarum.</title>
        <authorList>
            <person name="Olonade I."/>
            <person name="van Zyl L.J."/>
            <person name="Trindade M."/>
        </authorList>
    </citation>
    <scope>NUCLEOTIDE SEQUENCE [LARGE SCALE GENOMIC DNA]</scope>
    <source>
        <strain evidence="6 7">XOM25</strain>
    </source>
</reference>
<keyword evidence="7" id="KW-1185">Reference proteome</keyword>
<dbReference type="PROSITE" id="PS51755">
    <property type="entry name" value="OMPR_PHOB"/>
    <property type="match status" value="1"/>
</dbReference>
<proteinExistence type="inferred from homology"/>
<dbReference type="SUPFAM" id="SSF82171">
    <property type="entry name" value="DPP6 N-terminal domain-like"/>
    <property type="match status" value="2"/>
</dbReference>
<evidence type="ECO:0000256" key="2">
    <source>
        <dbReference type="ARBA" id="ARBA00023125"/>
    </source>
</evidence>
<dbReference type="AlphaFoldDB" id="A0AAE9Z8S3"/>
<dbReference type="Gene3D" id="2.120.10.30">
    <property type="entry name" value="TolB, C-terminal domain"/>
    <property type="match status" value="3"/>
</dbReference>
<reference evidence="6 7" key="2">
    <citation type="journal article" date="2022" name="Mar. Drugs">
        <title>Bioassay-Guided Fractionation Leads to the Detection of Cholic Acid Generated by the Rare Thalassomonas sp.</title>
        <authorList>
            <person name="Pheiffer F."/>
            <person name="Schneider Y.K."/>
            <person name="Hansen E.H."/>
            <person name="Andersen J.H."/>
            <person name="Isaksson J."/>
            <person name="Busche T."/>
            <person name="R C."/>
            <person name="Kalinowski J."/>
            <person name="Zyl L.V."/>
            <person name="Trindade M."/>
        </authorList>
    </citation>
    <scope>NUCLEOTIDE SEQUENCE [LARGE SCALE GENOMIC DNA]</scope>
    <source>
        <strain evidence="6 7">XOM25</strain>
    </source>
</reference>
<dbReference type="EMBL" id="CP059733">
    <property type="protein sequence ID" value="WDE08332.1"/>
    <property type="molecule type" value="Genomic_DNA"/>
</dbReference>
<dbReference type="Pfam" id="PF07676">
    <property type="entry name" value="PD40"/>
    <property type="match status" value="2"/>
</dbReference>